<dbReference type="EMBL" id="JADFAR010000005">
    <property type="protein sequence ID" value="MBE5728317.1"/>
    <property type="molecule type" value="Genomic_DNA"/>
</dbReference>
<comment type="similarity">
    <text evidence="9">Belongs to the Lhr helicase family. Lhr-Core subfamily.</text>
</comment>
<feature type="domain" description="Helicase ATP-binding" evidence="11">
    <location>
        <begin position="30"/>
        <end position="204"/>
    </location>
</feature>
<evidence type="ECO:0000313" key="15">
    <source>
        <dbReference type="Proteomes" id="UP000718571"/>
    </source>
</evidence>
<evidence type="ECO:0000256" key="3">
    <source>
        <dbReference type="ARBA" id="ARBA00022801"/>
    </source>
</evidence>
<dbReference type="SMART" id="SM00490">
    <property type="entry name" value="HELICc"/>
    <property type="match status" value="1"/>
</dbReference>
<dbReference type="InterPro" id="IPR052511">
    <property type="entry name" value="ATP-dep_Helicase"/>
</dbReference>
<keyword evidence="5" id="KW-0067">ATP-binding</keyword>
<dbReference type="GO" id="GO:0140097">
    <property type="term" value="F:catalytic activity, acting on DNA"/>
    <property type="evidence" value="ECO:0007669"/>
    <property type="project" value="UniProtKB-ARBA"/>
</dbReference>
<reference evidence="14 15" key="1">
    <citation type="submission" date="2020-09" db="EMBL/GenBank/DDBJ databases">
        <title>Genomic characterization of a novel Parvarchaeota family in acid mine drainage sediments.</title>
        <authorList>
            <person name="Luo Z.-H."/>
        </authorList>
    </citation>
    <scope>NUCLEOTIDE SEQUENCE [LARGE SCALE GENOMIC DNA]</scope>
    <source>
        <strain evidence="14">MAS1_bins.189</strain>
    </source>
</reference>
<feature type="domain" description="DEAD-box RNA helicase Q" evidence="13">
    <location>
        <begin position="1"/>
        <end position="27"/>
    </location>
</feature>
<dbReference type="PIRSF" id="PIRSF037307">
    <property type="entry name" value="Lhr-like_helic_prd"/>
    <property type="match status" value="1"/>
</dbReference>
<dbReference type="Pfam" id="PF00270">
    <property type="entry name" value="DEAD"/>
    <property type="match status" value="1"/>
</dbReference>
<dbReference type="GO" id="GO:0005524">
    <property type="term" value="F:ATP binding"/>
    <property type="evidence" value="ECO:0007669"/>
    <property type="project" value="UniProtKB-KW"/>
</dbReference>
<evidence type="ECO:0000256" key="7">
    <source>
        <dbReference type="ARBA" id="ARBA00023204"/>
    </source>
</evidence>
<dbReference type="SUPFAM" id="SSF52540">
    <property type="entry name" value="P-loop containing nucleoside triphosphate hydrolases"/>
    <property type="match status" value="1"/>
</dbReference>
<gene>
    <name evidence="14" type="ORF">IHE51_00455</name>
</gene>
<evidence type="ECO:0000256" key="8">
    <source>
        <dbReference type="ARBA" id="ARBA00023235"/>
    </source>
</evidence>
<dbReference type="InterPro" id="IPR014001">
    <property type="entry name" value="Helicase_ATP-bd"/>
</dbReference>
<dbReference type="PROSITE" id="PS51192">
    <property type="entry name" value="HELICASE_ATP_BIND_1"/>
    <property type="match status" value="1"/>
</dbReference>
<evidence type="ECO:0000256" key="9">
    <source>
        <dbReference type="ARBA" id="ARBA00093467"/>
    </source>
</evidence>
<dbReference type="Proteomes" id="UP000718571">
    <property type="component" value="Unassembled WGS sequence"/>
</dbReference>
<evidence type="ECO:0000256" key="4">
    <source>
        <dbReference type="ARBA" id="ARBA00022806"/>
    </source>
</evidence>
<evidence type="ECO:0000256" key="2">
    <source>
        <dbReference type="ARBA" id="ARBA00022763"/>
    </source>
</evidence>
<name>A0A8T3UXZ4_9ARCH</name>
<evidence type="ECO:0000259" key="13">
    <source>
        <dbReference type="PROSITE" id="PS51195"/>
    </source>
</evidence>
<dbReference type="Gene3D" id="3.40.50.300">
    <property type="entry name" value="P-loop containing nucleotide triphosphate hydrolases"/>
    <property type="match status" value="2"/>
</dbReference>
<keyword evidence="3" id="KW-0378">Hydrolase</keyword>
<dbReference type="PROSITE" id="PS51194">
    <property type="entry name" value="HELICASE_CTER"/>
    <property type="match status" value="1"/>
</dbReference>
<comment type="caution">
    <text evidence="14">The sequence shown here is derived from an EMBL/GenBank/DDBJ whole genome shotgun (WGS) entry which is preliminary data.</text>
</comment>
<dbReference type="GO" id="GO:0016887">
    <property type="term" value="F:ATP hydrolysis activity"/>
    <property type="evidence" value="ECO:0007669"/>
    <property type="project" value="TreeGrafter"/>
</dbReference>
<evidence type="ECO:0000256" key="1">
    <source>
        <dbReference type="ARBA" id="ARBA00022741"/>
    </source>
</evidence>
<evidence type="ECO:0000259" key="12">
    <source>
        <dbReference type="PROSITE" id="PS51194"/>
    </source>
</evidence>
<keyword evidence="6" id="KW-0238">DNA-binding</keyword>
<evidence type="ECO:0000259" key="11">
    <source>
        <dbReference type="PROSITE" id="PS51192"/>
    </source>
</evidence>
<keyword evidence="1" id="KW-0547">Nucleotide-binding</keyword>
<organism evidence="14 15">
    <name type="scientific">Candidatus Acidifodinimicrobium mancum</name>
    <dbReference type="NCBI Taxonomy" id="2898728"/>
    <lineage>
        <taxon>Archaea</taxon>
        <taxon>Candidatus Parvarchaeota</taxon>
        <taxon>Candidatus Acidifodinimicrobiaceae</taxon>
        <taxon>Candidatus Acidifodinimicrobium</taxon>
    </lineage>
</organism>
<sequence length="902" mass="102695">MPFEFLSEKLQKILKELGFSEPTEIQKEAIKKILEGKSIIVSAPTGYGKTLSAFLPFIDKIDPASKGIQMLYITPLRSLNRDIFKNVIEIGNKLNIEIDIRHGDTSAYERANQVRFPPHCLIITPETMQSLFLSKNMVENLKNVRFVIVDEVQSLMESKRGTQLSVGLERLRRLTSFQIVGLSATIADLEETKRYLKCTDSVQATSIKEYKIDVLYPKLGSEDEEIAKEQSVNDIVANGLKIIRDTVKESKSTLIFTNTRETAEMLGSRLNRFLSDSKLEVHHSSLSKEVRTDIENRFKEGKIDVVIATSSMELGIDIGNVDMVIQYMSPRQVIKLIQRVGRSNHSQTGVSEGKILTINVDDYLESESINFNRKNGILERIDVPRNSLDILCHQIVGCVIDGVDNRDDIYNLIRSSTVYSSLEKDDFKKAVDFLIDHYMLREYNGKLVRTKRGLIFYVSNISSIPDTKTFMVIDNQMNKKIGTLDEEFIAEHGTPKTAFVMKGETWKIVNVEGRKVNVVRSESSLGAIPAWEGELMPVHRFVAEKAAELRKEYVSKFSVLKEQDTDFIMPDSKDIVIERVQGYVIIHSTFGNKINEGLSYIISEELSEKIGESVMSKIDPYRIIIKTLLPLKEMKEMLSSIKDAEGELRNNLRKTSLYTYRFVNVAKRFGVISRAADYTKPYIRNLIEILKDTIVDAEVYNEIFRDKIDLDGVKDVIGKIKRGEKKVNVNDGNASPLSYEGLEVTYGGSIVRPSEARKTLRDLVKSRLNETRLYLQCLNCGYRIGELYAADTDDLKCRKCGAKLITFYKVRYKETYDPIIKKFLKKKLLNKTEENIMEGIKQNAALYLAYGKKACIVGSAYGVGPRTASRILSMYGRDEDLMIDKVIEAEKNYIETKEYWSN</sequence>
<evidence type="ECO:0000256" key="6">
    <source>
        <dbReference type="ARBA" id="ARBA00023125"/>
    </source>
</evidence>
<dbReference type="Pfam" id="PF08494">
    <property type="entry name" value="DEAD_assoc"/>
    <property type="match status" value="1"/>
</dbReference>
<dbReference type="InterPro" id="IPR027417">
    <property type="entry name" value="P-loop_NTPase"/>
</dbReference>
<keyword evidence="7" id="KW-0234">DNA repair</keyword>
<feature type="domain" description="Helicase C-terminal" evidence="12">
    <location>
        <begin position="239"/>
        <end position="389"/>
    </location>
</feature>
<dbReference type="InterPro" id="IPR001650">
    <property type="entry name" value="Helicase_C-like"/>
</dbReference>
<dbReference type="AlphaFoldDB" id="A0A8T3UXZ4"/>
<dbReference type="GO" id="GO:0003724">
    <property type="term" value="F:RNA helicase activity"/>
    <property type="evidence" value="ECO:0007669"/>
    <property type="project" value="InterPro"/>
</dbReference>
<dbReference type="GO" id="GO:0003677">
    <property type="term" value="F:DNA binding"/>
    <property type="evidence" value="ECO:0007669"/>
    <property type="project" value="UniProtKB-KW"/>
</dbReference>
<dbReference type="PANTHER" id="PTHR47962:SF5">
    <property type="entry name" value="ATP-DEPENDENT HELICASE LHR-RELATED"/>
    <property type="match status" value="1"/>
</dbReference>
<dbReference type="PROSITE" id="PS51195">
    <property type="entry name" value="Q_MOTIF"/>
    <property type="match status" value="1"/>
</dbReference>
<dbReference type="Pfam" id="PF00271">
    <property type="entry name" value="Helicase_C"/>
    <property type="match status" value="1"/>
</dbReference>
<dbReference type="GO" id="GO:0006281">
    <property type="term" value="P:DNA repair"/>
    <property type="evidence" value="ECO:0007669"/>
    <property type="project" value="UniProtKB-KW"/>
</dbReference>
<dbReference type="PANTHER" id="PTHR47962">
    <property type="entry name" value="ATP-DEPENDENT HELICASE LHR-RELATED-RELATED"/>
    <property type="match status" value="1"/>
</dbReference>
<evidence type="ECO:0000256" key="5">
    <source>
        <dbReference type="ARBA" id="ARBA00022840"/>
    </source>
</evidence>
<keyword evidence="4 14" id="KW-0347">Helicase</keyword>
<dbReference type="InterPro" id="IPR013701">
    <property type="entry name" value="Lhr-like_DEAD/DEAH_assoc"/>
</dbReference>
<feature type="short sequence motif" description="Q motif" evidence="10">
    <location>
        <begin position="1"/>
        <end position="27"/>
    </location>
</feature>
<dbReference type="InterPro" id="IPR045628">
    <property type="entry name" value="Lhr_WH_dom"/>
</dbReference>
<keyword evidence="2" id="KW-0227">DNA damage</keyword>
<keyword evidence="8" id="KW-0413">Isomerase</keyword>
<dbReference type="Pfam" id="PF19306">
    <property type="entry name" value="WHD_Lhr"/>
    <property type="match status" value="1"/>
</dbReference>
<evidence type="ECO:0000313" key="14">
    <source>
        <dbReference type="EMBL" id="MBE5728317.1"/>
    </source>
</evidence>
<protein>
    <submittedName>
        <fullName evidence="14">DEAD/DEAH box helicase</fullName>
    </submittedName>
</protein>
<evidence type="ECO:0000256" key="10">
    <source>
        <dbReference type="PROSITE-ProRule" id="PRU00552"/>
    </source>
</evidence>
<dbReference type="InterPro" id="IPR014014">
    <property type="entry name" value="RNA_helicase_DEAD_Q_motif"/>
</dbReference>
<dbReference type="InterPro" id="IPR017170">
    <property type="entry name" value="Lhr-like"/>
</dbReference>
<proteinExistence type="inferred from homology"/>
<dbReference type="InterPro" id="IPR011545">
    <property type="entry name" value="DEAD/DEAH_box_helicase_dom"/>
</dbReference>
<accession>A0A8T3UXZ4</accession>
<dbReference type="SMART" id="SM00487">
    <property type="entry name" value="DEXDc"/>
    <property type="match status" value="1"/>
</dbReference>